<gene>
    <name evidence="3" type="ORF">V9T40_009960</name>
</gene>
<dbReference type="InterPro" id="IPR029445">
    <property type="entry name" value="INTS5_N"/>
</dbReference>
<name>A0AAN9TX66_9HEMI</name>
<dbReference type="GO" id="GO:0034472">
    <property type="term" value="P:snRNA 3'-end processing"/>
    <property type="evidence" value="ECO:0007669"/>
    <property type="project" value="TreeGrafter"/>
</dbReference>
<dbReference type="EMBL" id="JBBCAQ010000017">
    <property type="protein sequence ID" value="KAK7597735.1"/>
    <property type="molecule type" value="Genomic_DNA"/>
</dbReference>
<comment type="caution">
    <text evidence="3">The sequence shown here is derived from an EMBL/GenBank/DDBJ whole genome shotgun (WGS) entry which is preliminary data.</text>
</comment>
<protein>
    <recommendedName>
        <fullName evidence="5">Integrator complex subunit 5</fullName>
    </recommendedName>
</protein>
<feature type="domain" description="Integrator complex subunit 5 C-terminal" evidence="2">
    <location>
        <begin position="252"/>
        <end position="930"/>
    </location>
</feature>
<dbReference type="InterPro" id="IPR029444">
    <property type="entry name" value="INTS5_C"/>
</dbReference>
<dbReference type="InterPro" id="IPR040316">
    <property type="entry name" value="INTS5"/>
</dbReference>
<sequence>MLAQQREKMLSTPMEVMSDSESQDILSELRTFVAGASRSSDLDHNNLVKTSISLLKTLPAARESILEYFGSVFHNYVNRYLSLLEDGTLMISTANDNDILLDQEIPLIQIQNVLCNFVRKNAEAWAPIVSTWSLELLGDISSRYGSHRQLNSGSGRSGQVGSALNKRLQFWTVCGATRTLLDINTQCMSCLMHSNTEACINALLDMSVLHSPHFDWVVVHVGSSFPETVINKVLSVGIKDFCSNEQAVENPKLNSVVAILGHLASSHFIEIRNALLKLFQWSLEETVNDKNIAMQKTATVPYLLHLASLSQFLLKALSVDTLQTLNMKVLMRLSALASDWWCYFSNGRQGLLDLVVRLLLNLENSIYHILTMLLDTASLSEPELLSVSMTAQEIIELLINRMDLKLRTSDVTPPLVRSFYTQAPSLKKLLLSKSPLKSIYATKLFIALGKYNSQLLSSCIAYLLNKATTDVQVERLVELTRSLYDHKFFGYALALSLQYDSIENVVPSESPSMRLTLWKNVQTLLKYENRFGGPAKPVIYGLSENLGEILNNLKEYHCDITLSRIIASVIQNILTDIPRRLTVHETLALTEAVILFFFSCVVCEQDDTNQLKACQLATNLLSSCCLMCNIARNQATRLLIEIAINPPVSPVFGAIIKPDFNSLYSTELSLLKENIKQGNNLMVAQSAMSVFHAGIIGNGFREILIKSNLSSSRIKSNTQYLMEALRVCCLTDQKNVQLEAVTNVALLLVQLISPDVMFNGLPWPEEEFCKVTVERDLCIRKSFDNIPLLWTLMKFVAVHRPSLCYCSVLLRAITASLISQWNSASQGRSLKQNVQLLDTTILLLDVMSLGQLLPPPLSGIRDIVPHLSAPHVLMIFRECVWNYMRDHVPTPTMFARNGNGSAWRDPATSKPTKQYTETLRIIMLNNIDKLGDLYNQLFAVSSVEND</sequence>
<dbReference type="PANTHER" id="PTHR31697:SF2">
    <property type="entry name" value="INTEGRATOR COMPLEX SUBUNIT 5"/>
    <property type="match status" value="1"/>
</dbReference>
<reference evidence="3 4" key="1">
    <citation type="submission" date="2024-03" db="EMBL/GenBank/DDBJ databases">
        <title>Adaptation during the transition from Ophiocordyceps entomopathogen to insect associate is accompanied by gene loss and intensified selection.</title>
        <authorList>
            <person name="Ward C.M."/>
            <person name="Onetto C.A."/>
            <person name="Borneman A.R."/>
        </authorList>
    </citation>
    <scope>NUCLEOTIDE SEQUENCE [LARGE SCALE GENOMIC DNA]</scope>
    <source>
        <strain evidence="3">AWRI1</strain>
        <tissue evidence="3">Single Adult Female</tissue>
    </source>
</reference>
<dbReference type="AlphaFoldDB" id="A0AAN9TX66"/>
<dbReference type="Pfam" id="PF14837">
    <property type="entry name" value="INTS5_N"/>
    <property type="match status" value="1"/>
</dbReference>
<dbReference type="PANTHER" id="PTHR31697">
    <property type="entry name" value="INTEGRATOR COMPLEX SUBUNIT 5"/>
    <property type="match status" value="1"/>
</dbReference>
<dbReference type="GO" id="GO:0032039">
    <property type="term" value="C:integrator complex"/>
    <property type="evidence" value="ECO:0007669"/>
    <property type="project" value="InterPro"/>
</dbReference>
<evidence type="ECO:0000313" key="4">
    <source>
        <dbReference type="Proteomes" id="UP001367676"/>
    </source>
</evidence>
<accession>A0AAN9TX66</accession>
<evidence type="ECO:0008006" key="5">
    <source>
        <dbReference type="Google" id="ProtNLM"/>
    </source>
</evidence>
<keyword evidence="4" id="KW-1185">Reference proteome</keyword>
<feature type="domain" description="Integrator complex subunit 5 N-terminal" evidence="1">
    <location>
        <begin position="23"/>
        <end position="242"/>
    </location>
</feature>
<evidence type="ECO:0000313" key="3">
    <source>
        <dbReference type="EMBL" id="KAK7597735.1"/>
    </source>
</evidence>
<proteinExistence type="predicted"/>
<organism evidence="3 4">
    <name type="scientific">Parthenolecanium corni</name>
    <dbReference type="NCBI Taxonomy" id="536013"/>
    <lineage>
        <taxon>Eukaryota</taxon>
        <taxon>Metazoa</taxon>
        <taxon>Ecdysozoa</taxon>
        <taxon>Arthropoda</taxon>
        <taxon>Hexapoda</taxon>
        <taxon>Insecta</taxon>
        <taxon>Pterygota</taxon>
        <taxon>Neoptera</taxon>
        <taxon>Paraneoptera</taxon>
        <taxon>Hemiptera</taxon>
        <taxon>Sternorrhyncha</taxon>
        <taxon>Coccoidea</taxon>
        <taxon>Coccidae</taxon>
        <taxon>Parthenolecanium</taxon>
    </lineage>
</organism>
<evidence type="ECO:0000259" key="2">
    <source>
        <dbReference type="Pfam" id="PF14838"/>
    </source>
</evidence>
<evidence type="ECO:0000259" key="1">
    <source>
        <dbReference type="Pfam" id="PF14837"/>
    </source>
</evidence>
<dbReference type="Pfam" id="PF14838">
    <property type="entry name" value="INTS5_C"/>
    <property type="match status" value="1"/>
</dbReference>
<dbReference type="Proteomes" id="UP001367676">
    <property type="component" value="Unassembled WGS sequence"/>
</dbReference>